<keyword evidence="5" id="KW-1015">Disulfide bond</keyword>
<keyword evidence="6" id="KW-0732">Signal</keyword>
<dbReference type="InterPro" id="IPR025660">
    <property type="entry name" value="Pept_his_AS"/>
</dbReference>
<comment type="similarity">
    <text evidence="1">Belongs to the peptidase C1 family.</text>
</comment>
<evidence type="ECO:0000313" key="8">
    <source>
        <dbReference type="Proteomes" id="UP000095281"/>
    </source>
</evidence>
<dbReference type="InterPro" id="IPR025661">
    <property type="entry name" value="Pept_asp_AS"/>
</dbReference>
<dbReference type="PRINTS" id="PR00705">
    <property type="entry name" value="PAPAIN"/>
</dbReference>
<dbReference type="PROSITE" id="PS00639">
    <property type="entry name" value="THIOL_PROTEASE_HIS"/>
    <property type="match status" value="1"/>
</dbReference>
<evidence type="ECO:0000256" key="6">
    <source>
        <dbReference type="SAM" id="SignalP"/>
    </source>
</evidence>
<dbReference type="WBParaSite" id="MhA1_Contig708.frz3.gene5">
    <property type="protein sequence ID" value="MhA1_Contig708.frz3.gene5"/>
    <property type="gene ID" value="MhA1_Contig708.frz3.gene5"/>
</dbReference>
<sequence length="389" mass="43807">MNNLFIIFFILQLTLIASFGSSDLLTIIGNVFDGKLNEEEARKLAQEISLIKEVYDIDINEEQIRKIADDVAQINAQNGGFWNAKVNYHSLLPENEQKRICGVGNNERRIKGEGNGTKTEFPIFEKLSSTEDCTIEIEFDVRDAWPDCVYFFNYIQNQGRCGSCWAVSTASAYTDRVCIERSKNGITTPSDDPFYHFSSTDVMSCSIDYDGCEGGWPSKAWQWIEINGLCTGTDNVWKNGCKPYPYAPKENAQQVQCESKCNENWNTEYSEDKKFANSAAFLINDNATEEAIKEELQTNGPLVAAFMVYKDFMSYKSGKTPNSTEIGGHAVVILGYGTQKCNGKEMPFWIVKNSWGTDWGDEGFFKIRRGGNECGFEKDEISFGIPTVL</sequence>
<feature type="domain" description="Peptidase C1A papain C-terminal" evidence="7">
    <location>
        <begin position="135"/>
        <end position="385"/>
    </location>
</feature>
<dbReference type="AlphaFoldDB" id="A0A1I8BXW2"/>
<dbReference type="OMA" id="FLINDNA"/>
<protein>
    <submittedName>
        <fullName evidence="9">Pept_C1 domain-containing protein</fullName>
    </submittedName>
</protein>
<evidence type="ECO:0000256" key="2">
    <source>
        <dbReference type="ARBA" id="ARBA00022670"/>
    </source>
</evidence>
<keyword evidence="3" id="KW-0378">Hydrolase</keyword>
<dbReference type="GO" id="GO:0008234">
    <property type="term" value="F:cysteine-type peptidase activity"/>
    <property type="evidence" value="ECO:0007669"/>
    <property type="project" value="UniProtKB-KW"/>
</dbReference>
<evidence type="ECO:0000313" key="9">
    <source>
        <dbReference type="WBParaSite" id="MhA1_Contig708.frz3.gene5"/>
    </source>
</evidence>
<keyword evidence="2" id="KW-0645">Protease</keyword>
<dbReference type="InterPro" id="IPR038765">
    <property type="entry name" value="Papain-like_cys_pep_sf"/>
</dbReference>
<dbReference type="SUPFAM" id="SSF54001">
    <property type="entry name" value="Cysteine proteinases"/>
    <property type="match status" value="1"/>
</dbReference>
<dbReference type="PANTHER" id="PTHR12411">
    <property type="entry name" value="CYSTEINE PROTEASE FAMILY C1-RELATED"/>
    <property type="match status" value="1"/>
</dbReference>
<dbReference type="InterPro" id="IPR000169">
    <property type="entry name" value="Pept_cys_AS"/>
</dbReference>
<dbReference type="InterPro" id="IPR000668">
    <property type="entry name" value="Peptidase_C1A_C"/>
</dbReference>
<feature type="signal peptide" evidence="6">
    <location>
        <begin position="1"/>
        <end position="22"/>
    </location>
</feature>
<reference evidence="9" key="1">
    <citation type="submission" date="2016-11" db="UniProtKB">
        <authorList>
            <consortium name="WormBaseParasite"/>
        </authorList>
    </citation>
    <scope>IDENTIFICATION</scope>
</reference>
<dbReference type="Gene3D" id="3.90.70.10">
    <property type="entry name" value="Cysteine proteinases"/>
    <property type="match status" value="1"/>
</dbReference>
<dbReference type="Pfam" id="PF00112">
    <property type="entry name" value="Peptidase_C1"/>
    <property type="match status" value="1"/>
</dbReference>
<evidence type="ECO:0000259" key="7">
    <source>
        <dbReference type="SMART" id="SM00645"/>
    </source>
</evidence>
<name>A0A1I8BXW2_MELHA</name>
<evidence type="ECO:0000256" key="5">
    <source>
        <dbReference type="ARBA" id="ARBA00023157"/>
    </source>
</evidence>
<dbReference type="PROSITE" id="PS00640">
    <property type="entry name" value="THIOL_PROTEASE_ASN"/>
    <property type="match status" value="1"/>
</dbReference>
<organism evidence="8 9">
    <name type="scientific">Meloidogyne hapla</name>
    <name type="common">Root-knot nematode worm</name>
    <dbReference type="NCBI Taxonomy" id="6305"/>
    <lineage>
        <taxon>Eukaryota</taxon>
        <taxon>Metazoa</taxon>
        <taxon>Ecdysozoa</taxon>
        <taxon>Nematoda</taxon>
        <taxon>Chromadorea</taxon>
        <taxon>Rhabditida</taxon>
        <taxon>Tylenchina</taxon>
        <taxon>Tylenchomorpha</taxon>
        <taxon>Tylenchoidea</taxon>
        <taxon>Meloidogynidae</taxon>
        <taxon>Meloidogyninae</taxon>
        <taxon>Meloidogyne</taxon>
    </lineage>
</organism>
<accession>A0A1I8BXW2</accession>
<evidence type="ECO:0000256" key="1">
    <source>
        <dbReference type="ARBA" id="ARBA00008455"/>
    </source>
</evidence>
<dbReference type="Proteomes" id="UP000095281">
    <property type="component" value="Unplaced"/>
</dbReference>
<evidence type="ECO:0000256" key="3">
    <source>
        <dbReference type="ARBA" id="ARBA00022801"/>
    </source>
</evidence>
<dbReference type="InterPro" id="IPR013128">
    <property type="entry name" value="Peptidase_C1A"/>
</dbReference>
<keyword evidence="4" id="KW-0788">Thiol protease</keyword>
<proteinExistence type="inferred from homology"/>
<feature type="chain" id="PRO_5018659650" evidence="6">
    <location>
        <begin position="23"/>
        <end position="389"/>
    </location>
</feature>
<dbReference type="GO" id="GO:0006508">
    <property type="term" value="P:proteolysis"/>
    <property type="evidence" value="ECO:0007669"/>
    <property type="project" value="UniProtKB-KW"/>
</dbReference>
<evidence type="ECO:0000256" key="4">
    <source>
        <dbReference type="ARBA" id="ARBA00022807"/>
    </source>
</evidence>
<dbReference type="SMART" id="SM00645">
    <property type="entry name" value="Pept_C1"/>
    <property type="match status" value="1"/>
</dbReference>
<keyword evidence="8" id="KW-1185">Reference proteome</keyword>
<dbReference type="PROSITE" id="PS00139">
    <property type="entry name" value="THIOL_PROTEASE_CYS"/>
    <property type="match status" value="1"/>
</dbReference>